<organism evidence="1 2">
    <name type="scientific">Venturia nashicola</name>
    <dbReference type="NCBI Taxonomy" id="86259"/>
    <lineage>
        <taxon>Eukaryota</taxon>
        <taxon>Fungi</taxon>
        <taxon>Dikarya</taxon>
        <taxon>Ascomycota</taxon>
        <taxon>Pezizomycotina</taxon>
        <taxon>Dothideomycetes</taxon>
        <taxon>Pleosporomycetidae</taxon>
        <taxon>Venturiales</taxon>
        <taxon>Venturiaceae</taxon>
        <taxon>Venturia</taxon>
    </lineage>
</organism>
<accession>A0A4Z1NQT7</accession>
<evidence type="ECO:0000313" key="1">
    <source>
        <dbReference type="EMBL" id="TID18407.1"/>
    </source>
</evidence>
<protein>
    <submittedName>
        <fullName evidence="1">Uncharacterized protein</fullName>
    </submittedName>
</protein>
<dbReference type="AlphaFoldDB" id="A0A4Z1NQT7"/>
<dbReference type="EMBL" id="SNSC02000014">
    <property type="protein sequence ID" value="TID18407.1"/>
    <property type="molecule type" value="Genomic_DNA"/>
</dbReference>
<evidence type="ECO:0000313" key="2">
    <source>
        <dbReference type="Proteomes" id="UP000298493"/>
    </source>
</evidence>
<dbReference type="Proteomes" id="UP000298493">
    <property type="component" value="Unassembled WGS sequence"/>
</dbReference>
<name>A0A4Z1NQT7_9PEZI</name>
<gene>
    <name evidence="1" type="ORF">E6O75_ATG06483</name>
</gene>
<reference evidence="1 2" key="1">
    <citation type="submission" date="2019-04" db="EMBL/GenBank/DDBJ databases">
        <title>High contiguity whole genome sequence and gene annotation resource for two Venturia nashicola isolates.</title>
        <authorList>
            <person name="Prokchorchik M."/>
            <person name="Won K."/>
            <person name="Lee Y."/>
            <person name="Choi E.D."/>
            <person name="Segonzac C."/>
            <person name="Sohn K.H."/>
        </authorList>
    </citation>
    <scope>NUCLEOTIDE SEQUENCE [LARGE SCALE GENOMIC DNA]</scope>
    <source>
        <strain evidence="1 2">PRI2</strain>
    </source>
</reference>
<keyword evidence="2" id="KW-1185">Reference proteome</keyword>
<sequence>MPDAAIVVLALRTAEFPPLGADRSYWPTFLDLPGEVCSTYLPITFQIPTTCAWLSLRPARESSAFDWRSKTSRRESIDNYTRYSWLTYI</sequence>
<comment type="caution">
    <text evidence="1">The sequence shown here is derived from an EMBL/GenBank/DDBJ whole genome shotgun (WGS) entry which is preliminary data.</text>
</comment>
<proteinExistence type="predicted"/>